<feature type="signal peptide" evidence="1">
    <location>
        <begin position="1"/>
        <end position="20"/>
    </location>
</feature>
<dbReference type="EMBL" id="JAQQWP010000008">
    <property type="protein sequence ID" value="KAK8105037.1"/>
    <property type="molecule type" value="Genomic_DNA"/>
</dbReference>
<reference evidence="2 3" key="1">
    <citation type="submission" date="2023-01" db="EMBL/GenBank/DDBJ databases">
        <title>Analysis of 21 Apiospora genomes using comparative genomics revels a genus with tremendous synthesis potential of carbohydrate active enzymes and secondary metabolites.</title>
        <authorList>
            <person name="Sorensen T."/>
        </authorList>
    </citation>
    <scope>NUCLEOTIDE SEQUENCE [LARGE SCALE GENOMIC DNA]</scope>
    <source>
        <strain evidence="2 3">CBS 117206</strain>
    </source>
</reference>
<gene>
    <name evidence="2" type="ORF">PG999_008396</name>
</gene>
<evidence type="ECO:0000313" key="2">
    <source>
        <dbReference type="EMBL" id="KAK8105037.1"/>
    </source>
</evidence>
<protein>
    <submittedName>
        <fullName evidence="2">Uncharacterized protein</fullName>
    </submittedName>
</protein>
<name>A0AAW0QHL4_9PEZI</name>
<accession>A0AAW0QHL4</accession>
<comment type="caution">
    <text evidence="2">The sequence shown here is derived from an EMBL/GenBank/DDBJ whole genome shotgun (WGS) entry which is preliminary data.</text>
</comment>
<evidence type="ECO:0000256" key="1">
    <source>
        <dbReference type="SAM" id="SignalP"/>
    </source>
</evidence>
<evidence type="ECO:0000313" key="3">
    <source>
        <dbReference type="Proteomes" id="UP001392437"/>
    </source>
</evidence>
<proteinExistence type="predicted"/>
<sequence length="139" mass="13633">MHAQQILIVLAAAAVTLTEARSFIAPRQQQSSAACNQARLAIVTALAQTRNSAGDIADAATQSAAEAGLDQAGAGIRTIAQAIVGGGAPPADARDEVEAGIQAAGAALQNGDQSDQAVTSAAASLQKAASAGQDVVAQC</sequence>
<keyword evidence="3" id="KW-1185">Reference proteome</keyword>
<dbReference type="Proteomes" id="UP001392437">
    <property type="component" value="Unassembled WGS sequence"/>
</dbReference>
<feature type="chain" id="PRO_5043810654" evidence="1">
    <location>
        <begin position="21"/>
        <end position="139"/>
    </location>
</feature>
<keyword evidence="1" id="KW-0732">Signal</keyword>
<dbReference type="AlphaFoldDB" id="A0AAW0QHL4"/>
<organism evidence="2 3">
    <name type="scientific">Apiospora kogelbergensis</name>
    <dbReference type="NCBI Taxonomy" id="1337665"/>
    <lineage>
        <taxon>Eukaryota</taxon>
        <taxon>Fungi</taxon>
        <taxon>Dikarya</taxon>
        <taxon>Ascomycota</taxon>
        <taxon>Pezizomycotina</taxon>
        <taxon>Sordariomycetes</taxon>
        <taxon>Xylariomycetidae</taxon>
        <taxon>Amphisphaeriales</taxon>
        <taxon>Apiosporaceae</taxon>
        <taxon>Apiospora</taxon>
    </lineage>
</organism>